<accession>A0ABQ3YBP8</accession>
<comment type="caution">
    <text evidence="2">The sequence shown here is derived from an EMBL/GenBank/DDBJ whole genome shotgun (WGS) entry which is preliminary data.</text>
</comment>
<dbReference type="EMBL" id="BOMI01000118">
    <property type="protein sequence ID" value="GID77401.1"/>
    <property type="molecule type" value="Genomic_DNA"/>
</dbReference>
<reference evidence="2 3" key="1">
    <citation type="submission" date="2021-01" db="EMBL/GenBank/DDBJ databases">
        <title>Whole genome shotgun sequence of Actinoplanes deccanensis NBRC 13994.</title>
        <authorList>
            <person name="Komaki H."/>
            <person name="Tamura T."/>
        </authorList>
    </citation>
    <scope>NUCLEOTIDE SEQUENCE [LARGE SCALE GENOMIC DNA]</scope>
    <source>
        <strain evidence="2 3">NBRC 13994</strain>
    </source>
</reference>
<feature type="chain" id="PRO_5047164912" description="Secreted protein" evidence="1">
    <location>
        <begin position="20"/>
        <end position="207"/>
    </location>
</feature>
<protein>
    <recommendedName>
        <fullName evidence="4">Secreted protein</fullName>
    </recommendedName>
</protein>
<organism evidence="2 3">
    <name type="scientific">Paractinoplanes deccanensis</name>
    <dbReference type="NCBI Taxonomy" id="113561"/>
    <lineage>
        <taxon>Bacteria</taxon>
        <taxon>Bacillati</taxon>
        <taxon>Actinomycetota</taxon>
        <taxon>Actinomycetes</taxon>
        <taxon>Micromonosporales</taxon>
        <taxon>Micromonosporaceae</taxon>
        <taxon>Paractinoplanes</taxon>
    </lineage>
</organism>
<evidence type="ECO:0008006" key="4">
    <source>
        <dbReference type="Google" id="ProtNLM"/>
    </source>
</evidence>
<evidence type="ECO:0000256" key="1">
    <source>
        <dbReference type="SAM" id="SignalP"/>
    </source>
</evidence>
<proteinExistence type="predicted"/>
<evidence type="ECO:0000313" key="2">
    <source>
        <dbReference type="EMBL" id="GID77401.1"/>
    </source>
</evidence>
<gene>
    <name evidence="2" type="ORF">Ade02nite_60420</name>
</gene>
<keyword evidence="3" id="KW-1185">Reference proteome</keyword>
<dbReference type="Proteomes" id="UP000609879">
    <property type="component" value="Unassembled WGS sequence"/>
</dbReference>
<name>A0ABQ3YBP8_9ACTN</name>
<dbReference type="PROSITE" id="PS51257">
    <property type="entry name" value="PROKAR_LIPOPROTEIN"/>
    <property type="match status" value="1"/>
</dbReference>
<sequence>MRSGRYLPIVAPFLLAACAAPGTAPGGPKPEPTAAVAVSLPPAVDVLPCTKAEIGAGRSAKAAEVATPASDGPLVRPSNEYLDDDYRAEMLRRQMDANDAYLDRRQLPASAVPGAIRCALSAEDALETLHRTKVYDVTAVQEALAAKGLPDSTVRKPGSRDRAPGDGVVFAAWTGQACVVGHLSPTYGYRVEYGSTTADGGCLPAAD</sequence>
<feature type="signal peptide" evidence="1">
    <location>
        <begin position="1"/>
        <end position="19"/>
    </location>
</feature>
<keyword evidence="1" id="KW-0732">Signal</keyword>
<evidence type="ECO:0000313" key="3">
    <source>
        <dbReference type="Proteomes" id="UP000609879"/>
    </source>
</evidence>